<reference evidence="2" key="1">
    <citation type="submission" date="2018-02" db="EMBL/GenBank/DDBJ databases">
        <title>Rhizophora mucronata_Transcriptome.</title>
        <authorList>
            <person name="Meera S.P."/>
            <person name="Sreeshan A."/>
            <person name="Augustine A."/>
        </authorList>
    </citation>
    <scope>NUCLEOTIDE SEQUENCE</scope>
    <source>
        <tissue evidence="2">Leaf</tissue>
    </source>
</reference>
<name>A0A2P2JIY2_RHIMU</name>
<dbReference type="AlphaFoldDB" id="A0A2P2JIY2"/>
<organism evidence="2">
    <name type="scientific">Rhizophora mucronata</name>
    <name type="common">Asiatic mangrove</name>
    <dbReference type="NCBI Taxonomy" id="61149"/>
    <lineage>
        <taxon>Eukaryota</taxon>
        <taxon>Viridiplantae</taxon>
        <taxon>Streptophyta</taxon>
        <taxon>Embryophyta</taxon>
        <taxon>Tracheophyta</taxon>
        <taxon>Spermatophyta</taxon>
        <taxon>Magnoliopsida</taxon>
        <taxon>eudicotyledons</taxon>
        <taxon>Gunneridae</taxon>
        <taxon>Pentapetalae</taxon>
        <taxon>rosids</taxon>
        <taxon>fabids</taxon>
        <taxon>Malpighiales</taxon>
        <taxon>Rhizophoraceae</taxon>
        <taxon>Rhizophora</taxon>
    </lineage>
</organism>
<dbReference type="EMBL" id="GGEC01012912">
    <property type="protein sequence ID" value="MBW93395.1"/>
    <property type="molecule type" value="Transcribed_RNA"/>
</dbReference>
<proteinExistence type="predicted"/>
<evidence type="ECO:0000256" key="1">
    <source>
        <dbReference type="SAM" id="Phobius"/>
    </source>
</evidence>
<evidence type="ECO:0000313" key="2">
    <source>
        <dbReference type="EMBL" id="MBW93395.1"/>
    </source>
</evidence>
<keyword evidence="1" id="KW-1133">Transmembrane helix</keyword>
<feature type="transmembrane region" description="Helical" evidence="1">
    <location>
        <begin position="6"/>
        <end position="30"/>
    </location>
</feature>
<keyword evidence="1" id="KW-0472">Membrane</keyword>
<protein>
    <submittedName>
        <fullName evidence="2">Photosystem II 22 kDa proteinic</fullName>
    </submittedName>
</protein>
<keyword evidence="1" id="KW-0812">Transmembrane</keyword>
<sequence length="31" mass="3376">MTSFPGGLAVLVTYFCSLIFAMVGDLPWILL</sequence>
<accession>A0A2P2JIY2</accession>